<evidence type="ECO:0000256" key="6">
    <source>
        <dbReference type="ARBA" id="ARBA00022741"/>
    </source>
</evidence>
<evidence type="ECO:0000313" key="10">
    <source>
        <dbReference type="EMBL" id="SUZ67674.1"/>
    </source>
</evidence>
<dbReference type="AlphaFoldDB" id="A0A381PM31"/>
<keyword evidence="8" id="KW-0460">Magnesium</keyword>
<dbReference type="Gene3D" id="1.10.20.140">
    <property type="match status" value="1"/>
</dbReference>
<dbReference type="HAMAP" id="MF_00185">
    <property type="entry name" value="IPP_trans"/>
    <property type="match status" value="1"/>
</dbReference>
<keyword evidence="6" id="KW-0547">Nucleotide-binding</keyword>
<feature type="non-terminal residue" evidence="10">
    <location>
        <position position="1"/>
    </location>
</feature>
<dbReference type="InterPro" id="IPR039657">
    <property type="entry name" value="Dimethylallyltransferase"/>
</dbReference>
<comment type="cofactor">
    <cofactor evidence="1">
        <name>Mg(2+)</name>
        <dbReference type="ChEBI" id="CHEBI:18420"/>
    </cofactor>
</comment>
<sequence>VGPTAVGKTAVAVELARRLDGEIVGLDSRQIYKYMAVGTVQPTDEEKAHVRHHLIGDRDPSKLISAGEYAELVEMAMDEVESRGKVPIVCGGSGLYYRAVTRGFFDESTSDPKVRAALKERLENEGSDTMLAELKTIDPEYAEIVHPNNHKRLIRALEIIQITGKPPTEHFHLQVESDSKDRFFTVFLRMDIEELTPRIEKRTGMTFENGWIDEVKKLLDLGFDRSSHPMDSLGYRDILKHLEGEMDFEEMVERINIDTRQYARKQLKWFNKERIDCVLEVAGMSEIEVAEKVINQF</sequence>
<gene>
    <name evidence="10" type="ORF">METZ01_LOCUS20528</name>
</gene>
<reference evidence="10" key="1">
    <citation type="submission" date="2018-05" db="EMBL/GenBank/DDBJ databases">
        <authorList>
            <person name="Lanie J.A."/>
            <person name="Ng W.-L."/>
            <person name="Kazmierczak K.M."/>
            <person name="Andrzejewski T.M."/>
            <person name="Davidsen T.M."/>
            <person name="Wayne K.J."/>
            <person name="Tettelin H."/>
            <person name="Glass J.I."/>
            <person name="Rusch D."/>
            <person name="Podicherti R."/>
            <person name="Tsui H.-C.T."/>
            <person name="Winkler M.E."/>
        </authorList>
    </citation>
    <scope>NUCLEOTIDE SEQUENCE</scope>
</reference>
<proteinExistence type="inferred from homology"/>
<dbReference type="Gene3D" id="3.40.50.300">
    <property type="entry name" value="P-loop containing nucleotide triphosphate hydrolases"/>
    <property type="match status" value="1"/>
</dbReference>
<comment type="similarity">
    <text evidence="2">Belongs to the IPP transferase family.</text>
</comment>
<dbReference type="SUPFAM" id="SSF52540">
    <property type="entry name" value="P-loop containing nucleoside triphosphate hydrolases"/>
    <property type="match status" value="2"/>
</dbReference>
<dbReference type="GO" id="GO:0005524">
    <property type="term" value="F:ATP binding"/>
    <property type="evidence" value="ECO:0007669"/>
    <property type="project" value="UniProtKB-KW"/>
</dbReference>
<keyword evidence="4" id="KW-0808">Transferase</keyword>
<evidence type="ECO:0000256" key="7">
    <source>
        <dbReference type="ARBA" id="ARBA00022840"/>
    </source>
</evidence>
<protein>
    <recommendedName>
        <fullName evidence="3">tRNA dimethylallyltransferase</fullName>
        <ecNumber evidence="3">2.5.1.75</ecNumber>
    </recommendedName>
</protein>
<evidence type="ECO:0000256" key="5">
    <source>
        <dbReference type="ARBA" id="ARBA00022694"/>
    </source>
</evidence>
<comment type="catalytic activity">
    <reaction evidence="9">
        <text>adenosine(37) in tRNA + dimethylallyl diphosphate = N(6)-dimethylallyladenosine(37) in tRNA + diphosphate</text>
        <dbReference type="Rhea" id="RHEA:26482"/>
        <dbReference type="Rhea" id="RHEA-COMP:10162"/>
        <dbReference type="Rhea" id="RHEA-COMP:10375"/>
        <dbReference type="ChEBI" id="CHEBI:33019"/>
        <dbReference type="ChEBI" id="CHEBI:57623"/>
        <dbReference type="ChEBI" id="CHEBI:74411"/>
        <dbReference type="ChEBI" id="CHEBI:74415"/>
        <dbReference type="EC" id="2.5.1.75"/>
    </reaction>
</comment>
<dbReference type="FunFam" id="1.10.20.140:FF:000001">
    <property type="entry name" value="tRNA dimethylallyltransferase"/>
    <property type="match status" value="1"/>
</dbReference>
<dbReference type="EC" id="2.5.1.75" evidence="3"/>
<organism evidence="10">
    <name type="scientific">marine metagenome</name>
    <dbReference type="NCBI Taxonomy" id="408172"/>
    <lineage>
        <taxon>unclassified sequences</taxon>
        <taxon>metagenomes</taxon>
        <taxon>ecological metagenomes</taxon>
    </lineage>
</organism>
<name>A0A381PM31_9ZZZZ</name>
<dbReference type="InterPro" id="IPR018022">
    <property type="entry name" value="IPT"/>
</dbReference>
<dbReference type="PANTHER" id="PTHR11088:SF60">
    <property type="entry name" value="TRNA DIMETHYLALLYLTRANSFERASE"/>
    <property type="match status" value="1"/>
</dbReference>
<dbReference type="NCBIfam" id="TIGR00174">
    <property type="entry name" value="miaA"/>
    <property type="match status" value="1"/>
</dbReference>
<evidence type="ECO:0000256" key="4">
    <source>
        <dbReference type="ARBA" id="ARBA00022679"/>
    </source>
</evidence>
<dbReference type="Pfam" id="PF01715">
    <property type="entry name" value="IPPT"/>
    <property type="match status" value="1"/>
</dbReference>
<dbReference type="InterPro" id="IPR027417">
    <property type="entry name" value="P-loop_NTPase"/>
</dbReference>
<accession>A0A381PM31</accession>
<keyword evidence="7" id="KW-0067">ATP-binding</keyword>
<evidence type="ECO:0000256" key="1">
    <source>
        <dbReference type="ARBA" id="ARBA00001946"/>
    </source>
</evidence>
<dbReference type="GO" id="GO:0006400">
    <property type="term" value="P:tRNA modification"/>
    <property type="evidence" value="ECO:0007669"/>
    <property type="project" value="TreeGrafter"/>
</dbReference>
<evidence type="ECO:0000256" key="9">
    <source>
        <dbReference type="ARBA" id="ARBA00049563"/>
    </source>
</evidence>
<dbReference type="GO" id="GO:0052381">
    <property type="term" value="F:tRNA dimethylallyltransferase activity"/>
    <property type="evidence" value="ECO:0007669"/>
    <property type="project" value="UniProtKB-EC"/>
</dbReference>
<evidence type="ECO:0000256" key="3">
    <source>
        <dbReference type="ARBA" id="ARBA00012665"/>
    </source>
</evidence>
<keyword evidence="5" id="KW-0819">tRNA processing</keyword>
<evidence type="ECO:0000256" key="2">
    <source>
        <dbReference type="ARBA" id="ARBA00005842"/>
    </source>
</evidence>
<dbReference type="EMBL" id="UINC01001018">
    <property type="protein sequence ID" value="SUZ67674.1"/>
    <property type="molecule type" value="Genomic_DNA"/>
</dbReference>
<evidence type="ECO:0000256" key="8">
    <source>
        <dbReference type="ARBA" id="ARBA00022842"/>
    </source>
</evidence>
<dbReference type="PANTHER" id="PTHR11088">
    <property type="entry name" value="TRNA DIMETHYLALLYLTRANSFERASE"/>
    <property type="match status" value="1"/>
</dbReference>